<evidence type="ECO:0000259" key="4">
    <source>
        <dbReference type="Pfam" id="PF00135"/>
    </source>
</evidence>
<dbReference type="Pfam" id="PF00135">
    <property type="entry name" value="COesterase"/>
    <property type="match status" value="1"/>
</dbReference>
<comment type="caution">
    <text evidence="5">The sequence shown here is derived from an EMBL/GenBank/DDBJ whole genome shotgun (WGS) entry which is preliminary data.</text>
</comment>
<dbReference type="InterPro" id="IPR050309">
    <property type="entry name" value="Type-B_Carboxylest/Lipase"/>
</dbReference>
<dbReference type="Gene3D" id="3.40.50.1820">
    <property type="entry name" value="alpha/beta hydrolase"/>
    <property type="match status" value="1"/>
</dbReference>
<comment type="similarity">
    <text evidence="1 3">Belongs to the type-B carboxylesterase/lipase family.</text>
</comment>
<keyword evidence="2 3" id="KW-0378">Hydrolase</keyword>
<dbReference type="Proteomes" id="UP000799772">
    <property type="component" value="Unassembled WGS sequence"/>
</dbReference>
<dbReference type="EMBL" id="ML978123">
    <property type="protein sequence ID" value="KAF2101226.1"/>
    <property type="molecule type" value="Genomic_DNA"/>
</dbReference>
<dbReference type="AlphaFoldDB" id="A0A9P4IGC1"/>
<evidence type="ECO:0000313" key="5">
    <source>
        <dbReference type="EMBL" id="KAF2101226.1"/>
    </source>
</evidence>
<evidence type="ECO:0000313" key="6">
    <source>
        <dbReference type="Proteomes" id="UP000799772"/>
    </source>
</evidence>
<keyword evidence="3" id="KW-0732">Signal</keyword>
<name>A0A9P4IGC1_9PEZI</name>
<reference evidence="5" key="1">
    <citation type="journal article" date="2020" name="Stud. Mycol.">
        <title>101 Dothideomycetes genomes: a test case for predicting lifestyles and emergence of pathogens.</title>
        <authorList>
            <person name="Haridas S."/>
            <person name="Albert R."/>
            <person name="Binder M."/>
            <person name="Bloem J."/>
            <person name="Labutti K."/>
            <person name="Salamov A."/>
            <person name="Andreopoulos B."/>
            <person name="Baker S."/>
            <person name="Barry K."/>
            <person name="Bills G."/>
            <person name="Bluhm B."/>
            <person name="Cannon C."/>
            <person name="Castanera R."/>
            <person name="Culley D."/>
            <person name="Daum C."/>
            <person name="Ezra D."/>
            <person name="Gonzalez J."/>
            <person name="Henrissat B."/>
            <person name="Kuo A."/>
            <person name="Liang C."/>
            <person name="Lipzen A."/>
            <person name="Lutzoni F."/>
            <person name="Magnuson J."/>
            <person name="Mondo S."/>
            <person name="Nolan M."/>
            <person name="Ohm R."/>
            <person name="Pangilinan J."/>
            <person name="Park H.-J."/>
            <person name="Ramirez L."/>
            <person name="Alfaro M."/>
            <person name="Sun H."/>
            <person name="Tritt A."/>
            <person name="Yoshinaga Y."/>
            <person name="Zwiers L.-H."/>
            <person name="Turgeon B."/>
            <person name="Goodwin S."/>
            <person name="Spatafora J."/>
            <person name="Crous P."/>
            <person name="Grigoriev I."/>
        </authorList>
    </citation>
    <scope>NUCLEOTIDE SEQUENCE</scope>
    <source>
        <strain evidence="5">CBS 133067</strain>
    </source>
</reference>
<dbReference type="EC" id="3.1.1.-" evidence="3"/>
<proteinExistence type="inferred from homology"/>
<dbReference type="SUPFAM" id="SSF53474">
    <property type="entry name" value="alpha/beta-Hydrolases"/>
    <property type="match status" value="1"/>
</dbReference>
<dbReference type="PANTHER" id="PTHR11559">
    <property type="entry name" value="CARBOXYLESTERASE"/>
    <property type="match status" value="1"/>
</dbReference>
<protein>
    <recommendedName>
        <fullName evidence="3">Carboxylic ester hydrolase</fullName>
        <ecNumber evidence="3">3.1.1.-</ecNumber>
    </recommendedName>
</protein>
<gene>
    <name evidence="5" type="ORF">NA57DRAFT_64110</name>
</gene>
<dbReference type="PROSITE" id="PS00122">
    <property type="entry name" value="CARBOXYLESTERASE_B_1"/>
    <property type="match status" value="1"/>
</dbReference>
<dbReference type="InterPro" id="IPR002018">
    <property type="entry name" value="CarbesteraseB"/>
</dbReference>
<dbReference type="GO" id="GO:0016787">
    <property type="term" value="F:hydrolase activity"/>
    <property type="evidence" value="ECO:0007669"/>
    <property type="project" value="UniProtKB-KW"/>
</dbReference>
<feature type="domain" description="Carboxylesterase type B" evidence="4">
    <location>
        <begin position="39"/>
        <end position="517"/>
    </location>
</feature>
<keyword evidence="6" id="KW-1185">Reference proteome</keyword>
<evidence type="ECO:0000256" key="3">
    <source>
        <dbReference type="RuleBase" id="RU361235"/>
    </source>
</evidence>
<evidence type="ECO:0000256" key="2">
    <source>
        <dbReference type="ARBA" id="ARBA00022801"/>
    </source>
</evidence>
<dbReference type="InterPro" id="IPR029058">
    <property type="entry name" value="AB_hydrolase_fold"/>
</dbReference>
<accession>A0A9P4IGC1</accession>
<feature type="signal peptide" evidence="3">
    <location>
        <begin position="1"/>
        <end position="18"/>
    </location>
</feature>
<organism evidence="5 6">
    <name type="scientific">Rhizodiscina lignyota</name>
    <dbReference type="NCBI Taxonomy" id="1504668"/>
    <lineage>
        <taxon>Eukaryota</taxon>
        <taxon>Fungi</taxon>
        <taxon>Dikarya</taxon>
        <taxon>Ascomycota</taxon>
        <taxon>Pezizomycotina</taxon>
        <taxon>Dothideomycetes</taxon>
        <taxon>Pleosporomycetidae</taxon>
        <taxon>Aulographales</taxon>
        <taxon>Rhizodiscinaceae</taxon>
        <taxon>Rhizodiscina</taxon>
    </lineage>
</organism>
<sequence length="523" mass="57114">MSLTFLLALVCCALPVIAATSTAPVVDLGYALHRATIPQENSNYYSFPWIRYAAPPLGKLRFSAPQPPLNNRSAGIQDGSFGWICPQASPLWNNVTLANAPPGPNESEDCLFLDVFVSKETFKRKNANVIVWIHGGGYIRRDKTEGGSSIGLLERSAEHSEGAVFLGGFGFLNGPLFQKSGTANVGLHDQRLALSWVQRYIHLFGGDPQRVTVIGESAGAGSIMHHIAAYGGERGPGHLPFHQVICQSAALHNPTSAGYLEDDVTRQFLAAANVCSIDEARKLTSEALMAANKAVVRVAPYGLYTFQPNVDGDYVKDVLGVAYLTGRFDHSIRAISAHNSNEGFGFTDPAATNSSALATYMRIYFPHASDAVIDFISNKLYPPIYDGSQPWTTPFERLNLLISEMMIACNSRYLGTGLGNTTYNYEYSVPPGFHMDDIPYTFFDGTLNGAVTNKTMAMDLQRYITAFAATGNPNAFQKETALPTFARYGSEATLLNFNTSYISHITDPLKNDRCAWWQKGLLL</sequence>
<feature type="chain" id="PRO_5040538567" description="Carboxylic ester hydrolase" evidence="3">
    <location>
        <begin position="19"/>
        <end position="523"/>
    </location>
</feature>
<evidence type="ECO:0000256" key="1">
    <source>
        <dbReference type="ARBA" id="ARBA00005964"/>
    </source>
</evidence>
<dbReference type="InterPro" id="IPR019826">
    <property type="entry name" value="Carboxylesterase_B_AS"/>
</dbReference>
<dbReference type="OrthoDB" id="408631at2759"/>